<proteinExistence type="predicted"/>
<name>A0A0G3B9D8_SALTM</name>
<evidence type="ECO:0000313" key="1">
    <source>
        <dbReference type="EMBL" id="AKJ19875.1"/>
    </source>
</evidence>
<reference evidence="2" key="1">
    <citation type="submission" date="2015-03" db="EMBL/GenBank/DDBJ databases">
        <title>Complete genome sequences of four Salmonella Typhimurium IncHI1 plasmids and their characteristics.</title>
        <authorList>
            <person name="Kubasova T."/>
            <person name="Matiasovicova J."/>
            <person name="Cejkova D."/>
            <person name="Sekelova Z."/>
            <person name="Polansky O."/>
            <person name="Medvecky M."/>
            <person name="Rychlik I."/>
            <person name="Juricova H."/>
        </authorList>
    </citation>
    <scope>NUCLEOTIDE SEQUENCE</scope>
    <source>
        <strain evidence="2">109/9</strain>
        <strain evidence="1">F8475</strain>
        <plasmid evidence="2">p109/9</plasmid>
        <plasmid evidence="1">pF8475</plasmid>
    </source>
</reference>
<dbReference type="RefSeq" id="WP_001082182.1">
    <property type="nucleotide sequence ID" value="NZ_CP051379.1"/>
</dbReference>
<dbReference type="AlphaFoldDB" id="A0A0G3B9D8"/>
<geneLocation type="plasmid" evidence="1">
    <name>pF8475</name>
</geneLocation>
<geneLocation type="plasmid" evidence="2">
    <name>p109/9</name>
</geneLocation>
<dbReference type="EMBL" id="KP899804">
    <property type="protein sequence ID" value="AKJ19875.1"/>
    <property type="molecule type" value="Genomic_DNA"/>
</dbReference>
<dbReference type="EMBL" id="KP899805">
    <property type="protein sequence ID" value="AKJ20074.1"/>
    <property type="molecule type" value="Genomic_DNA"/>
</dbReference>
<sequence length="90" mass="10567">MNRTDDSITQLSSLYERLGAVAHELEYCKILLPEHSEQLDLDAAATYAMMLRIEQWAANVKNAYNTNTYDPFHINEKDKQLRNQEEENQY</sequence>
<evidence type="ECO:0000313" key="2">
    <source>
        <dbReference type="EMBL" id="AKJ20074.1"/>
    </source>
</evidence>
<accession>A0A0G3B9D8</accession>
<protein>
    <submittedName>
        <fullName evidence="2">Uncharacterized protein</fullName>
    </submittedName>
</protein>
<keyword evidence="2" id="KW-0614">Plasmid</keyword>
<organism evidence="2">
    <name type="scientific">Salmonella typhimurium</name>
    <dbReference type="NCBI Taxonomy" id="90371"/>
    <lineage>
        <taxon>Bacteria</taxon>
        <taxon>Pseudomonadati</taxon>
        <taxon>Pseudomonadota</taxon>
        <taxon>Gammaproteobacteria</taxon>
        <taxon>Enterobacterales</taxon>
        <taxon>Enterobacteriaceae</taxon>
        <taxon>Salmonella</taxon>
    </lineage>
</organism>